<accession>A0A1J5SDP5</accession>
<sequence>MTTPKNTPKKKKSDRITGQMLIDLMMQNQLSQMEMCKLFGISVSRLGNVYGAPQEPIQDPVTCYLYRQYMEHPELIGRDIIDIKKFYEDIGGADAVSGSDFSLIMGRELSAYVRWFSGSKPSTSVRVLIQNAMKLNGNGSIEAFEAIKKLCHTEGRARGIDVLSGHGHGRGWGAVTDKD</sequence>
<gene>
    <name evidence="1" type="ORF">GALL_118480</name>
</gene>
<proteinExistence type="predicted"/>
<reference evidence="1" key="1">
    <citation type="submission" date="2016-10" db="EMBL/GenBank/DDBJ databases">
        <title>Sequence of Gallionella enrichment culture.</title>
        <authorList>
            <person name="Poehlein A."/>
            <person name="Muehling M."/>
            <person name="Daniel R."/>
        </authorList>
    </citation>
    <scope>NUCLEOTIDE SEQUENCE</scope>
</reference>
<protein>
    <submittedName>
        <fullName evidence="1">Uncharacterized protein</fullName>
    </submittedName>
</protein>
<name>A0A1J5SDP5_9ZZZZ</name>
<evidence type="ECO:0000313" key="1">
    <source>
        <dbReference type="EMBL" id="OIR06051.1"/>
    </source>
</evidence>
<dbReference type="AlphaFoldDB" id="A0A1J5SDP5"/>
<comment type="caution">
    <text evidence="1">The sequence shown here is derived from an EMBL/GenBank/DDBJ whole genome shotgun (WGS) entry which is preliminary data.</text>
</comment>
<organism evidence="1">
    <name type="scientific">mine drainage metagenome</name>
    <dbReference type="NCBI Taxonomy" id="410659"/>
    <lineage>
        <taxon>unclassified sequences</taxon>
        <taxon>metagenomes</taxon>
        <taxon>ecological metagenomes</taxon>
    </lineage>
</organism>
<dbReference type="EMBL" id="MLJW01000046">
    <property type="protein sequence ID" value="OIR06051.1"/>
    <property type="molecule type" value="Genomic_DNA"/>
</dbReference>